<dbReference type="PANTHER" id="PTHR42693:SF53">
    <property type="entry name" value="ENDO-4-O-SULFATASE"/>
    <property type="match status" value="1"/>
</dbReference>
<evidence type="ECO:0000256" key="3">
    <source>
        <dbReference type="ARBA" id="ARBA00022801"/>
    </source>
</evidence>
<comment type="similarity">
    <text evidence="1">Belongs to the sulfatase family.</text>
</comment>
<dbReference type="GO" id="GO:0004065">
    <property type="term" value="F:arylsulfatase activity"/>
    <property type="evidence" value="ECO:0007669"/>
    <property type="project" value="TreeGrafter"/>
</dbReference>
<comment type="caution">
    <text evidence="6">The sequence shown here is derived from an EMBL/GenBank/DDBJ whole genome shotgun (WGS) entry which is preliminary data.</text>
</comment>
<evidence type="ECO:0000256" key="4">
    <source>
        <dbReference type="ARBA" id="ARBA00022837"/>
    </source>
</evidence>
<evidence type="ECO:0000259" key="5">
    <source>
        <dbReference type="Pfam" id="PF00884"/>
    </source>
</evidence>
<dbReference type="SUPFAM" id="SSF53649">
    <property type="entry name" value="Alkaline phosphatase-like"/>
    <property type="match status" value="1"/>
</dbReference>
<keyword evidence="2" id="KW-0479">Metal-binding</keyword>
<evidence type="ECO:0000313" key="6">
    <source>
        <dbReference type="EMBL" id="GAG14305.1"/>
    </source>
</evidence>
<dbReference type="Gene3D" id="3.40.720.10">
    <property type="entry name" value="Alkaline Phosphatase, subunit A"/>
    <property type="match status" value="1"/>
</dbReference>
<dbReference type="EMBL" id="BARS01038885">
    <property type="protein sequence ID" value="GAG14305.1"/>
    <property type="molecule type" value="Genomic_DNA"/>
</dbReference>
<name>X0V820_9ZZZZ</name>
<organism evidence="6">
    <name type="scientific">marine sediment metagenome</name>
    <dbReference type="NCBI Taxonomy" id="412755"/>
    <lineage>
        <taxon>unclassified sequences</taxon>
        <taxon>metagenomes</taxon>
        <taxon>ecological metagenomes</taxon>
    </lineage>
</organism>
<dbReference type="InterPro" id="IPR050738">
    <property type="entry name" value="Sulfatase"/>
</dbReference>
<accession>X0V820</accession>
<evidence type="ECO:0000256" key="2">
    <source>
        <dbReference type="ARBA" id="ARBA00022723"/>
    </source>
</evidence>
<gene>
    <name evidence="6" type="ORF">S01H1_59454</name>
</gene>
<dbReference type="InterPro" id="IPR024607">
    <property type="entry name" value="Sulfatase_CS"/>
</dbReference>
<dbReference type="AlphaFoldDB" id="X0V820"/>
<proteinExistence type="inferred from homology"/>
<dbReference type="InterPro" id="IPR017850">
    <property type="entry name" value="Alkaline_phosphatase_core_sf"/>
</dbReference>
<dbReference type="Pfam" id="PF00884">
    <property type="entry name" value="Sulfatase"/>
    <property type="match status" value="1"/>
</dbReference>
<sequence>EFALLADEGLTFFDAHTTSSVCTPTRYGLLTGRYNWRSRLSRGVLSGRSEHLIPAERATLAHLLRDSDYHTAMIGKWHLGWDWHKENKTIDFTKPVLNGPDINGFDYYYGHCGSLDMPPYVWVDTGQVTAVPNREEGVTSKEDSYGWYRKGPIGSDFHIPEVLPHLFDKSISYITTHRDDAKRGKPFFLYLPLPAPHTPIVPIAPFRDASGINPYADFVMQVDHLMGRLLDCLREQGLEQNTLVIFTSDNGCSPQ</sequence>
<keyword evidence="4" id="KW-0106">Calcium</keyword>
<dbReference type="PROSITE" id="PS00523">
    <property type="entry name" value="SULFATASE_1"/>
    <property type="match status" value="1"/>
</dbReference>
<protein>
    <recommendedName>
        <fullName evidence="5">Sulfatase N-terminal domain-containing protein</fullName>
    </recommendedName>
</protein>
<reference evidence="6" key="1">
    <citation type="journal article" date="2014" name="Front. Microbiol.">
        <title>High frequency of phylogenetically diverse reductive dehalogenase-homologous genes in deep subseafloor sedimentary metagenomes.</title>
        <authorList>
            <person name="Kawai M."/>
            <person name="Futagami T."/>
            <person name="Toyoda A."/>
            <person name="Takaki Y."/>
            <person name="Nishi S."/>
            <person name="Hori S."/>
            <person name="Arai W."/>
            <person name="Tsubouchi T."/>
            <person name="Morono Y."/>
            <person name="Uchiyama I."/>
            <person name="Ito T."/>
            <person name="Fujiyama A."/>
            <person name="Inagaki F."/>
            <person name="Takami H."/>
        </authorList>
    </citation>
    <scope>NUCLEOTIDE SEQUENCE</scope>
    <source>
        <strain evidence="6">Expedition CK06-06</strain>
    </source>
</reference>
<evidence type="ECO:0000256" key="1">
    <source>
        <dbReference type="ARBA" id="ARBA00008779"/>
    </source>
</evidence>
<feature type="domain" description="Sulfatase N-terminal" evidence="5">
    <location>
        <begin position="3"/>
        <end position="252"/>
    </location>
</feature>
<keyword evidence="3" id="KW-0378">Hydrolase</keyword>
<dbReference type="GO" id="GO:0046872">
    <property type="term" value="F:metal ion binding"/>
    <property type="evidence" value="ECO:0007669"/>
    <property type="project" value="UniProtKB-KW"/>
</dbReference>
<feature type="non-terminal residue" evidence="6">
    <location>
        <position position="1"/>
    </location>
</feature>
<dbReference type="PANTHER" id="PTHR42693">
    <property type="entry name" value="ARYLSULFATASE FAMILY MEMBER"/>
    <property type="match status" value="1"/>
</dbReference>
<feature type="non-terminal residue" evidence="6">
    <location>
        <position position="255"/>
    </location>
</feature>
<dbReference type="InterPro" id="IPR000917">
    <property type="entry name" value="Sulfatase_N"/>
</dbReference>